<evidence type="ECO:0000313" key="2">
    <source>
        <dbReference type="Ensembl" id="ENSPNYP00000004881.1"/>
    </source>
</evidence>
<feature type="domain" description="Fibronectin type-III" evidence="1">
    <location>
        <begin position="14"/>
        <end position="58"/>
    </location>
</feature>
<dbReference type="Gene3D" id="2.60.40.10">
    <property type="entry name" value="Immunoglobulins"/>
    <property type="match status" value="1"/>
</dbReference>
<dbReference type="Pfam" id="PF01108">
    <property type="entry name" value="Tissue_fac"/>
    <property type="match status" value="1"/>
</dbReference>
<reference evidence="2" key="1">
    <citation type="submission" date="2023-09" db="UniProtKB">
        <authorList>
            <consortium name="Ensembl"/>
        </authorList>
    </citation>
    <scope>IDENTIFICATION</scope>
</reference>
<evidence type="ECO:0000259" key="1">
    <source>
        <dbReference type="Pfam" id="PF01108"/>
    </source>
</evidence>
<accession>A0A3B4F6P1</accession>
<dbReference type="InterPro" id="IPR003961">
    <property type="entry name" value="FN3_dom"/>
</dbReference>
<name>A0A3B4F6P1_9CICH</name>
<proteinExistence type="predicted"/>
<protein>
    <recommendedName>
        <fullName evidence="1">Fibronectin type-III domain-containing protein</fullName>
    </recommendedName>
</protein>
<organism evidence="2">
    <name type="scientific">Pundamilia nyererei</name>
    <dbReference type="NCBI Taxonomy" id="303518"/>
    <lineage>
        <taxon>Eukaryota</taxon>
        <taxon>Metazoa</taxon>
        <taxon>Chordata</taxon>
        <taxon>Craniata</taxon>
        <taxon>Vertebrata</taxon>
        <taxon>Euteleostomi</taxon>
        <taxon>Actinopterygii</taxon>
        <taxon>Neopterygii</taxon>
        <taxon>Teleostei</taxon>
        <taxon>Neoteleostei</taxon>
        <taxon>Acanthomorphata</taxon>
        <taxon>Ovalentaria</taxon>
        <taxon>Cichlomorphae</taxon>
        <taxon>Cichliformes</taxon>
        <taxon>Cichlidae</taxon>
        <taxon>African cichlids</taxon>
        <taxon>Pseudocrenilabrinae</taxon>
        <taxon>Haplochromini</taxon>
        <taxon>Pundamilia</taxon>
    </lineage>
</organism>
<dbReference type="InterPro" id="IPR036116">
    <property type="entry name" value="FN3_sf"/>
</dbReference>
<dbReference type="STRING" id="303518.ENSPNYP00000004881"/>
<sequence length="70" mass="7849">RHSPKTLRRLSLTLSGSGGLSAPTHVRLTSYNMDLVLRWDPPEGTTDVLTYTAEYSHFQFECLPSGGRNR</sequence>
<dbReference type="Ensembl" id="ENSPNYT00000005001.1">
    <property type="protein sequence ID" value="ENSPNYP00000004881.1"/>
    <property type="gene ID" value="ENSPNYG00000003784.1"/>
</dbReference>
<dbReference type="SUPFAM" id="SSF49265">
    <property type="entry name" value="Fibronectin type III"/>
    <property type="match status" value="1"/>
</dbReference>
<dbReference type="InterPro" id="IPR013783">
    <property type="entry name" value="Ig-like_fold"/>
</dbReference>
<dbReference type="AlphaFoldDB" id="A0A3B4F6P1"/>